<gene>
    <name evidence="1" type="ORF">BpHYR1_007947</name>
</gene>
<evidence type="ECO:0000313" key="2">
    <source>
        <dbReference type="Proteomes" id="UP000276133"/>
    </source>
</evidence>
<name>A0A3M7SM18_BRAPC</name>
<dbReference type="Proteomes" id="UP000276133">
    <property type="component" value="Unassembled WGS sequence"/>
</dbReference>
<reference evidence="1 2" key="1">
    <citation type="journal article" date="2018" name="Sci. Rep.">
        <title>Genomic signatures of local adaptation to the degree of environmental predictability in rotifers.</title>
        <authorList>
            <person name="Franch-Gras L."/>
            <person name="Hahn C."/>
            <person name="Garcia-Roger E.M."/>
            <person name="Carmona M.J."/>
            <person name="Serra M."/>
            <person name="Gomez A."/>
        </authorList>
    </citation>
    <scope>NUCLEOTIDE SEQUENCE [LARGE SCALE GENOMIC DNA]</scope>
    <source>
        <strain evidence="1">HYR1</strain>
    </source>
</reference>
<sequence length="166" mass="19016">MLLKHIKSESSIKPFLFYKNANRNINLFLNSYKKNLKSDRQKLKVLELRSQLRVKERKKQGGPCFSKKQVYRVLAITEPEASEVETNTQSPSVTVMILILKAFKLVESLSPTRPIKDSMLVNSWLLVSKYCLMGTKKCSTKLICIWLVSHSLLKCTSACTKMPFSI</sequence>
<dbReference type="EMBL" id="REGN01001149">
    <property type="protein sequence ID" value="RNA36657.1"/>
    <property type="molecule type" value="Genomic_DNA"/>
</dbReference>
<comment type="caution">
    <text evidence="1">The sequence shown here is derived from an EMBL/GenBank/DDBJ whole genome shotgun (WGS) entry which is preliminary data.</text>
</comment>
<organism evidence="1 2">
    <name type="scientific">Brachionus plicatilis</name>
    <name type="common">Marine rotifer</name>
    <name type="synonym">Brachionus muelleri</name>
    <dbReference type="NCBI Taxonomy" id="10195"/>
    <lineage>
        <taxon>Eukaryota</taxon>
        <taxon>Metazoa</taxon>
        <taxon>Spiralia</taxon>
        <taxon>Gnathifera</taxon>
        <taxon>Rotifera</taxon>
        <taxon>Eurotatoria</taxon>
        <taxon>Monogononta</taxon>
        <taxon>Pseudotrocha</taxon>
        <taxon>Ploima</taxon>
        <taxon>Brachionidae</taxon>
        <taxon>Brachionus</taxon>
    </lineage>
</organism>
<protein>
    <submittedName>
        <fullName evidence="1">Uncharacterized protein</fullName>
    </submittedName>
</protein>
<evidence type="ECO:0000313" key="1">
    <source>
        <dbReference type="EMBL" id="RNA36657.1"/>
    </source>
</evidence>
<keyword evidence="2" id="KW-1185">Reference proteome</keyword>
<proteinExistence type="predicted"/>
<dbReference type="AlphaFoldDB" id="A0A3M7SM18"/>
<accession>A0A3M7SM18</accession>